<dbReference type="SUPFAM" id="SSF54631">
    <property type="entry name" value="CBS-domain pair"/>
    <property type="match status" value="1"/>
</dbReference>
<dbReference type="InterPro" id="IPR046342">
    <property type="entry name" value="CBS_dom_sf"/>
</dbReference>
<name>A0AA43XIH9_9CLOT</name>
<dbReference type="Pfam" id="PF00571">
    <property type="entry name" value="CBS"/>
    <property type="match status" value="2"/>
</dbReference>
<dbReference type="PROSITE" id="PS51671">
    <property type="entry name" value="ACT"/>
    <property type="match status" value="1"/>
</dbReference>
<dbReference type="Gene3D" id="3.30.2130.10">
    <property type="entry name" value="VC0802-like"/>
    <property type="match status" value="1"/>
</dbReference>
<keyword evidence="1" id="KW-0129">CBS domain</keyword>
<dbReference type="PROSITE" id="PS51371">
    <property type="entry name" value="CBS"/>
    <property type="match status" value="2"/>
</dbReference>
<organism evidence="4 5">
    <name type="scientific">Isachenkonia alkalipeptolytica</name>
    <dbReference type="NCBI Taxonomy" id="2565777"/>
    <lineage>
        <taxon>Bacteria</taxon>
        <taxon>Bacillati</taxon>
        <taxon>Bacillota</taxon>
        <taxon>Clostridia</taxon>
        <taxon>Eubacteriales</taxon>
        <taxon>Clostridiaceae</taxon>
        <taxon>Isachenkonia</taxon>
    </lineage>
</organism>
<evidence type="ECO:0000259" key="3">
    <source>
        <dbReference type="PROSITE" id="PS51671"/>
    </source>
</evidence>
<evidence type="ECO:0000259" key="2">
    <source>
        <dbReference type="PROSITE" id="PS51371"/>
    </source>
</evidence>
<dbReference type="EMBL" id="SUMG01000001">
    <property type="protein sequence ID" value="NBG86959.1"/>
    <property type="molecule type" value="Genomic_DNA"/>
</dbReference>
<feature type="domain" description="ACT" evidence="3">
    <location>
        <begin position="137"/>
        <end position="203"/>
    </location>
</feature>
<dbReference type="InterPro" id="IPR045865">
    <property type="entry name" value="ACT-like_dom_sf"/>
</dbReference>
<dbReference type="AlphaFoldDB" id="A0AA43XIH9"/>
<reference evidence="4 5" key="1">
    <citation type="submission" date="2019-04" db="EMBL/GenBank/DDBJ databases">
        <title>Isachenkonia alkalipeptolytica gen. nov. sp. nov. a new anaerobic, alkiliphilic organothrophic bacterium capable to reduce synthesized ferrihydrite isolated from a soda lake.</title>
        <authorList>
            <person name="Toshchakov S.V."/>
            <person name="Zavarzina D.G."/>
            <person name="Zhilina T.N."/>
            <person name="Kostrikina N.A."/>
            <person name="Kublanov I.V."/>
        </authorList>
    </citation>
    <scope>NUCLEOTIDE SEQUENCE [LARGE SCALE GENOMIC DNA]</scope>
    <source>
        <strain evidence="4 5">Z-1701</strain>
    </source>
</reference>
<dbReference type="Proteomes" id="UP000449710">
    <property type="component" value="Unassembled WGS sequence"/>
</dbReference>
<dbReference type="InterPro" id="IPR000644">
    <property type="entry name" value="CBS_dom"/>
</dbReference>
<dbReference type="InterPro" id="IPR002912">
    <property type="entry name" value="ACT_dom"/>
</dbReference>
<comment type="caution">
    <text evidence="4">The sequence shown here is derived from an EMBL/GenBank/DDBJ whole genome shotgun (WGS) entry which is preliminary data.</text>
</comment>
<proteinExistence type="predicted"/>
<accession>A0AA43XIH9</accession>
<evidence type="ECO:0000313" key="5">
    <source>
        <dbReference type="Proteomes" id="UP000449710"/>
    </source>
</evidence>
<evidence type="ECO:0000256" key="1">
    <source>
        <dbReference type="PROSITE-ProRule" id="PRU00703"/>
    </source>
</evidence>
<evidence type="ECO:0000313" key="4">
    <source>
        <dbReference type="EMBL" id="NBG86959.1"/>
    </source>
</evidence>
<dbReference type="RefSeq" id="WP_160718267.1">
    <property type="nucleotide sequence ID" value="NZ_SUMG01000001.1"/>
</dbReference>
<dbReference type="SUPFAM" id="SSF55021">
    <property type="entry name" value="ACT-like"/>
    <property type="match status" value="1"/>
</dbReference>
<protein>
    <submittedName>
        <fullName evidence="4">CBS domain-containing protein</fullName>
    </submittedName>
</protein>
<dbReference type="CDD" id="cd02205">
    <property type="entry name" value="CBS_pair_SF"/>
    <property type="match status" value="1"/>
</dbReference>
<feature type="domain" description="CBS" evidence="2">
    <location>
        <begin position="77"/>
        <end position="135"/>
    </location>
</feature>
<dbReference type="SMART" id="SM00116">
    <property type="entry name" value="CBS"/>
    <property type="match status" value="2"/>
</dbReference>
<dbReference type="Gene3D" id="3.10.580.10">
    <property type="entry name" value="CBS-domain"/>
    <property type="match status" value="1"/>
</dbReference>
<keyword evidence="5" id="KW-1185">Reference proteome</keyword>
<sequence>MKIKSIYVPKEDLTIVKSTDRVQDVLKRFEETGIFSLPVVKGNDLLGTIYKEKLYRVLADMDNKEAYKNQEIEDSLIIKNERFTTLEAPVELAAKEFVDNQLTFIPVNTEEGDFAGIVTHKAIFKYLVDLFGITEDKIVVYIENMSGQLAKVLDVFTKLNVNIKKIVAEDAKVLNLYRLIIQPEKDLTKVREALKKDGLRVEE</sequence>
<feature type="domain" description="CBS" evidence="2">
    <location>
        <begin position="7"/>
        <end position="65"/>
    </location>
</feature>
<gene>
    <name evidence="4" type="ORF">ISALK_00455</name>
</gene>